<accession>A0AAD3TAQ6</accession>
<dbReference type="Proteomes" id="UP001279734">
    <property type="component" value="Unassembled WGS sequence"/>
</dbReference>
<proteinExistence type="predicted"/>
<gene>
    <name evidence="2" type="ORF">Nepgr_027800</name>
</gene>
<sequence length="113" mass="11964">MKVLGNKRAATCEASSQGVGLTGCALQKPQPQNEVRGHRAVGSGAQGSTEGGAAISPPLLTRMNLDDNGMLKNPNDRPAHKPRLLPLDGFKRLLSSRARRRAHACHVLGGKVH</sequence>
<dbReference type="EMBL" id="BSYO01000030">
    <property type="protein sequence ID" value="GMH25957.1"/>
    <property type="molecule type" value="Genomic_DNA"/>
</dbReference>
<dbReference type="PROSITE" id="PS51257">
    <property type="entry name" value="PROKAR_LIPOPROTEIN"/>
    <property type="match status" value="1"/>
</dbReference>
<evidence type="ECO:0000313" key="2">
    <source>
        <dbReference type="EMBL" id="GMH25957.1"/>
    </source>
</evidence>
<organism evidence="2 3">
    <name type="scientific">Nepenthes gracilis</name>
    <name type="common">Slender pitcher plant</name>
    <dbReference type="NCBI Taxonomy" id="150966"/>
    <lineage>
        <taxon>Eukaryota</taxon>
        <taxon>Viridiplantae</taxon>
        <taxon>Streptophyta</taxon>
        <taxon>Embryophyta</taxon>
        <taxon>Tracheophyta</taxon>
        <taxon>Spermatophyta</taxon>
        <taxon>Magnoliopsida</taxon>
        <taxon>eudicotyledons</taxon>
        <taxon>Gunneridae</taxon>
        <taxon>Pentapetalae</taxon>
        <taxon>Caryophyllales</taxon>
        <taxon>Nepenthaceae</taxon>
        <taxon>Nepenthes</taxon>
    </lineage>
</organism>
<evidence type="ECO:0000313" key="3">
    <source>
        <dbReference type="Proteomes" id="UP001279734"/>
    </source>
</evidence>
<comment type="caution">
    <text evidence="2">The sequence shown here is derived from an EMBL/GenBank/DDBJ whole genome shotgun (WGS) entry which is preliminary data.</text>
</comment>
<dbReference type="AlphaFoldDB" id="A0AAD3TAQ6"/>
<keyword evidence="3" id="KW-1185">Reference proteome</keyword>
<evidence type="ECO:0000256" key="1">
    <source>
        <dbReference type="SAM" id="MobiDB-lite"/>
    </source>
</evidence>
<protein>
    <submittedName>
        <fullName evidence="2">Uncharacterized protein</fullName>
    </submittedName>
</protein>
<name>A0AAD3TAQ6_NEPGR</name>
<reference evidence="2" key="1">
    <citation type="submission" date="2023-05" db="EMBL/GenBank/DDBJ databases">
        <title>Nepenthes gracilis genome sequencing.</title>
        <authorList>
            <person name="Fukushima K."/>
        </authorList>
    </citation>
    <scope>NUCLEOTIDE SEQUENCE</scope>
    <source>
        <strain evidence="2">SING2019-196</strain>
    </source>
</reference>
<feature type="region of interest" description="Disordered" evidence="1">
    <location>
        <begin position="30"/>
        <end position="84"/>
    </location>
</feature>